<dbReference type="EMBL" id="CAKKLH010000171">
    <property type="protein sequence ID" value="CAH0105162.1"/>
    <property type="molecule type" value="Genomic_DNA"/>
</dbReference>
<feature type="transmembrane region" description="Helical" evidence="1">
    <location>
        <begin position="112"/>
        <end position="130"/>
    </location>
</feature>
<feature type="chain" id="PRO_5035321667" description="Apple domain-containing protein" evidence="2">
    <location>
        <begin position="25"/>
        <end position="153"/>
    </location>
</feature>
<evidence type="ECO:0000256" key="1">
    <source>
        <dbReference type="SAM" id="Phobius"/>
    </source>
</evidence>
<dbReference type="OrthoDB" id="568194at2759"/>
<keyword evidence="1" id="KW-0472">Membrane</keyword>
<gene>
    <name evidence="3" type="ORF">DGAL_LOCUS8176</name>
</gene>
<evidence type="ECO:0000256" key="2">
    <source>
        <dbReference type="SAM" id="SignalP"/>
    </source>
</evidence>
<evidence type="ECO:0008006" key="5">
    <source>
        <dbReference type="Google" id="ProtNLM"/>
    </source>
</evidence>
<keyword evidence="4" id="KW-1185">Reference proteome</keyword>
<protein>
    <recommendedName>
        <fullName evidence="5">Apple domain-containing protein</fullName>
    </recommendedName>
</protein>
<proteinExistence type="predicted"/>
<keyword evidence="2" id="KW-0732">Signal</keyword>
<organism evidence="3 4">
    <name type="scientific">Daphnia galeata</name>
    <dbReference type="NCBI Taxonomy" id="27404"/>
    <lineage>
        <taxon>Eukaryota</taxon>
        <taxon>Metazoa</taxon>
        <taxon>Ecdysozoa</taxon>
        <taxon>Arthropoda</taxon>
        <taxon>Crustacea</taxon>
        <taxon>Branchiopoda</taxon>
        <taxon>Diplostraca</taxon>
        <taxon>Cladocera</taxon>
        <taxon>Anomopoda</taxon>
        <taxon>Daphniidae</taxon>
        <taxon>Daphnia</taxon>
    </lineage>
</organism>
<accession>A0A8J2RL36</accession>
<sequence length="153" mass="17635">MEVWSVILMIFLLISVVSMTSVSARDWEEGDYGQVRWDSYCRYTGHYISYKHSSDRQCGRVCLSNSRCTHFTQGNGVCYIVDMECLSMMAGHLGGFVITFPIVRLMVNSSTIFYHLDFTLFMELLARIYASFIHGMRKEFLYLVAPNTFSSIN</sequence>
<keyword evidence="1" id="KW-0812">Transmembrane</keyword>
<reference evidence="3" key="1">
    <citation type="submission" date="2021-11" db="EMBL/GenBank/DDBJ databases">
        <authorList>
            <person name="Schell T."/>
        </authorList>
    </citation>
    <scope>NUCLEOTIDE SEQUENCE</scope>
    <source>
        <strain evidence="3">M5</strain>
    </source>
</reference>
<dbReference type="AlphaFoldDB" id="A0A8J2RL36"/>
<feature type="signal peptide" evidence="2">
    <location>
        <begin position="1"/>
        <end position="24"/>
    </location>
</feature>
<name>A0A8J2RL36_9CRUS</name>
<evidence type="ECO:0000313" key="4">
    <source>
        <dbReference type="Proteomes" id="UP000789390"/>
    </source>
</evidence>
<evidence type="ECO:0000313" key="3">
    <source>
        <dbReference type="EMBL" id="CAH0105162.1"/>
    </source>
</evidence>
<dbReference type="Proteomes" id="UP000789390">
    <property type="component" value="Unassembled WGS sequence"/>
</dbReference>
<keyword evidence="1" id="KW-1133">Transmembrane helix</keyword>
<comment type="caution">
    <text evidence="3">The sequence shown here is derived from an EMBL/GenBank/DDBJ whole genome shotgun (WGS) entry which is preliminary data.</text>
</comment>